<name>A0ABT2WVA7_9RHOB</name>
<dbReference type="RefSeq" id="WP_263389730.1">
    <property type="nucleotide sequence ID" value="NZ_JAOVQN010000022.1"/>
</dbReference>
<feature type="domain" description="Transposase IS4-like" evidence="1">
    <location>
        <begin position="85"/>
        <end position="248"/>
    </location>
</feature>
<keyword evidence="4" id="KW-1185">Reference proteome</keyword>
<accession>A0ABT2WVA7</accession>
<protein>
    <submittedName>
        <fullName evidence="3">IS5 family transposase</fullName>
    </submittedName>
</protein>
<dbReference type="Pfam" id="PF13340">
    <property type="entry name" value="DUF4096"/>
    <property type="match status" value="1"/>
</dbReference>
<dbReference type="EMBL" id="JAOVQN010000022">
    <property type="protein sequence ID" value="MCU9839823.1"/>
    <property type="molecule type" value="Genomic_DNA"/>
</dbReference>
<dbReference type="Pfam" id="PF01609">
    <property type="entry name" value="DDE_Tnp_1"/>
    <property type="match status" value="1"/>
</dbReference>
<proteinExistence type="predicted"/>
<evidence type="ECO:0000313" key="3">
    <source>
        <dbReference type="EMBL" id="MCU9839823.1"/>
    </source>
</evidence>
<dbReference type="Proteomes" id="UP001321014">
    <property type="component" value="Unassembled WGS sequence"/>
</dbReference>
<dbReference type="NCBIfam" id="NF033580">
    <property type="entry name" value="transpos_IS5_3"/>
    <property type="match status" value="1"/>
</dbReference>
<dbReference type="PANTHER" id="PTHR30007:SF1">
    <property type="entry name" value="BLR1914 PROTEIN"/>
    <property type="match status" value="1"/>
</dbReference>
<dbReference type="SUPFAM" id="SSF53098">
    <property type="entry name" value="Ribonuclease H-like"/>
    <property type="match status" value="1"/>
</dbReference>
<sequence>MSNLFWLTDEQVARLQPYFPKSHGKPRVDDKRVLSGIIFINRNGLRWSDAPKEYGPPKTLYNRWKRWSDKGVFARIMEGLAAEQSDHTAIMIDATYLKAHRTASSLGGEKGGGGRLIGRTKGGMSTKLHAVTDAIGRPIRFFMTAGQVSDYTGARALLSSLPAADWLIADRGYDADWFRDALKDKGIRPCIPGRKSRDKPVRYDKRKYKRRNRIEIMFGRLKDWRRVATRYDRCPKVFLSAIALAAAVIFWL</sequence>
<feature type="domain" description="Insertion element IS402-like" evidence="2">
    <location>
        <begin position="7"/>
        <end position="77"/>
    </location>
</feature>
<evidence type="ECO:0000313" key="4">
    <source>
        <dbReference type="Proteomes" id="UP001321014"/>
    </source>
</evidence>
<evidence type="ECO:0000259" key="1">
    <source>
        <dbReference type="Pfam" id="PF01609"/>
    </source>
</evidence>
<dbReference type="InterPro" id="IPR012337">
    <property type="entry name" value="RNaseH-like_sf"/>
</dbReference>
<comment type="caution">
    <text evidence="3">The sequence shown here is derived from an EMBL/GenBank/DDBJ whole genome shotgun (WGS) entry which is preliminary data.</text>
</comment>
<dbReference type="InterPro" id="IPR002559">
    <property type="entry name" value="Transposase_11"/>
</dbReference>
<evidence type="ECO:0000259" key="2">
    <source>
        <dbReference type="Pfam" id="PF13340"/>
    </source>
</evidence>
<dbReference type="InterPro" id="IPR025161">
    <property type="entry name" value="IS402-like_dom"/>
</dbReference>
<gene>
    <name evidence="3" type="ORF">OEZ49_18780</name>
</gene>
<dbReference type="PANTHER" id="PTHR30007">
    <property type="entry name" value="PHP DOMAIN PROTEIN"/>
    <property type="match status" value="1"/>
</dbReference>
<reference evidence="3 4" key="1">
    <citation type="submission" date="2022-10" db="EMBL/GenBank/DDBJ databases">
        <title>Ruegeria sp. nov., isolated from ocean surface water.</title>
        <authorList>
            <person name="He W."/>
            <person name="Wang L."/>
            <person name="Zhang D.-F."/>
        </authorList>
    </citation>
    <scope>NUCLEOTIDE SEQUENCE [LARGE SCALE GENOMIC DNA]</scope>
    <source>
        <strain evidence="3 4">WL0004</strain>
    </source>
</reference>
<organism evidence="3 4">
    <name type="scientific">Ruegeria marisflavi</name>
    <dbReference type="NCBI Taxonomy" id="2984152"/>
    <lineage>
        <taxon>Bacteria</taxon>
        <taxon>Pseudomonadati</taxon>
        <taxon>Pseudomonadota</taxon>
        <taxon>Alphaproteobacteria</taxon>
        <taxon>Rhodobacterales</taxon>
        <taxon>Roseobacteraceae</taxon>
        <taxon>Ruegeria</taxon>
    </lineage>
</organism>